<name>A0AAV4SVP9_9ARAC</name>
<dbReference type="AlphaFoldDB" id="A0AAV4SVP9"/>
<evidence type="ECO:0000313" key="1">
    <source>
        <dbReference type="EMBL" id="GIY37221.1"/>
    </source>
</evidence>
<evidence type="ECO:0000313" key="2">
    <source>
        <dbReference type="Proteomes" id="UP001054837"/>
    </source>
</evidence>
<keyword evidence="2" id="KW-1185">Reference proteome</keyword>
<comment type="caution">
    <text evidence="1">The sequence shown here is derived from an EMBL/GenBank/DDBJ whole genome shotgun (WGS) entry which is preliminary data.</text>
</comment>
<protein>
    <submittedName>
        <fullName evidence="1">Uncharacterized protein</fullName>
    </submittedName>
</protein>
<proteinExistence type="predicted"/>
<reference evidence="1 2" key="1">
    <citation type="submission" date="2021-06" db="EMBL/GenBank/DDBJ databases">
        <title>Caerostris darwini draft genome.</title>
        <authorList>
            <person name="Kono N."/>
            <person name="Arakawa K."/>
        </authorList>
    </citation>
    <scope>NUCLEOTIDE SEQUENCE [LARGE SCALE GENOMIC DNA]</scope>
</reference>
<dbReference type="EMBL" id="BPLQ01008433">
    <property type="protein sequence ID" value="GIY37221.1"/>
    <property type="molecule type" value="Genomic_DNA"/>
</dbReference>
<gene>
    <name evidence="1" type="ORF">CDAR_109741</name>
</gene>
<accession>A0AAV4SVP9</accession>
<organism evidence="1 2">
    <name type="scientific">Caerostris darwini</name>
    <dbReference type="NCBI Taxonomy" id="1538125"/>
    <lineage>
        <taxon>Eukaryota</taxon>
        <taxon>Metazoa</taxon>
        <taxon>Ecdysozoa</taxon>
        <taxon>Arthropoda</taxon>
        <taxon>Chelicerata</taxon>
        <taxon>Arachnida</taxon>
        <taxon>Araneae</taxon>
        <taxon>Araneomorphae</taxon>
        <taxon>Entelegynae</taxon>
        <taxon>Araneoidea</taxon>
        <taxon>Araneidae</taxon>
        <taxon>Caerostris</taxon>
    </lineage>
</organism>
<sequence>MRSRPKLNSPFPSKSFPFLFVRKYLTCETSGELTTLFFSRGFCLLVGGSTLAIGGYQGETDPIRLYSAADRGRINPNTWKTLIFRETEPSVGSFSALTVTIVTDLRYWIQ</sequence>
<dbReference type="Proteomes" id="UP001054837">
    <property type="component" value="Unassembled WGS sequence"/>
</dbReference>